<comment type="caution">
    <text evidence="1">The sequence shown here is derived from an EMBL/GenBank/DDBJ whole genome shotgun (WGS) entry which is preliminary data.</text>
</comment>
<reference evidence="1 2" key="1">
    <citation type="submission" date="2022-11" db="EMBL/GenBank/DDBJ databases">
        <title>Mucor velutinosus strain NIH1002 WGS.</title>
        <authorList>
            <person name="Subramanian P."/>
            <person name="Mullikin J.C."/>
            <person name="Segre J.A."/>
            <person name="Zelazny A.M."/>
        </authorList>
    </citation>
    <scope>NUCLEOTIDE SEQUENCE [LARGE SCALE GENOMIC DNA]</scope>
    <source>
        <strain evidence="1 2">NIH1002</strain>
    </source>
</reference>
<name>A0AAN7DCZ7_9FUNG</name>
<dbReference type="GeneID" id="89949255"/>
<dbReference type="EMBL" id="JASEJX010000016">
    <property type="protein sequence ID" value="KAK4513565.1"/>
    <property type="molecule type" value="Genomic_DNA"/>
</dbReference>
<accession>A0AAN7DCZ7</accession>
<proteinExistence type="predicted"/>
<evidence type="ECO:0000313" key="1">
    <source>
        <dbReference type="EMBL" id="KAK4513565.1"/>
    </source>
</evidence>
<evidence type="ECO:0000313" key="2">
    <source>
        <dbReference type="Proteomes" id="UP001304243"/>
    </source>
</evidence>
<dbReference type="Proteomes" id="UP001304243">
    <property type="component" value="Unassembled WGS sequence"/>
</dbReference>
<dbReference type="RefSeq" id="XP_064680231.1">
    <property type="nucleotide sequence ID" value="XM_064824854.1"/>
</dbReference>
<keyword evidence="2" id="KW-1185">Reference proteome</keyword>
<protein>
    <submittedName>
        <fullName evidence="1">Protein phosphatase 2A regulatory subunit cdc55</fullName>
    </submittedName>
</protein>
<dbReference type="AlphaFoldDB" id="A0AAN7DCZ7"/>
<organism evidence="1 2">
    <name type="scientific">Mucor velutinosus</name>
    <dbReference type="NCBI Taxonomy" id="708070"/>
    <lineage>
        <taxon>Eukaryota</taxon>
        <taxon>Fungi</taxon>
        <taxon>Fungi incertae sedis</taxon>
        <taxon>Mucoromycota</taxon>
        <taxon>Mucoromycotina</taxon>
        <taxon>Mucoromycetes</taxon>
        <taxon>Mucorales</taxon>
        <taxon>Mucorineae</taxon>
        <taxon>Mucoraceae</taxon>
        <taxon>Mucor</taxon>
    </lineage>
</organism>
<gene>
    <name evidence="1" type="primary">CDC55_2</name>
    <name evidence="1" type="ORF">ATC70_005569</name>
</gene>
<sequence length="438" mass="49776">MDTQRSTRAIDNDLYHLHTDIQLRDVENNIDMSLDEKEQLKAILISIKEIDGNISYPIFQEIFQNSMGYRTANDQEQLLAYMHSSEQEVLDTAITESVTVVPESHQADASTTGQRLSNESSLRITTIHPLATKSQATDIKSHLASDENHLRNIECHSPSTGNYNESVENHAAMDSALSAVNDIQAPQPKKDRRRTEKYTTTITLLASLKGTCFTKKPLQQILLPKPITEMQLIKAYPQRGNTIFRMRMEAINEPKSAEEKAFLDTFDVQDVMQVYRKPLNEFIGLVASGYQSHLNKCRQMLHAYQIGKITEQLLRESSHKDKEQLEKSLFHHLKAAFSKNSLYYHQFIGLCVNSMYLVEHVGVHVLFVPEVVSPAILRGMDAQSLMSLAKYLADEWPPQFRKIGRLTCYGEVVVSRGHTDDSIVESEETYPGHFLSSF</sequence>